<dbReference type="InterPro" id="IPR007016">
    <property type="entry name" value="O-antigen_ligase-rel_domated"/>
</dbReference>
<accession>A0A1S9NCN6</accession>
<feature type="transmembrane region" description="Helical" evidence="5">
    <location>
        <begin position="387"/>
        <end position="413"/>
    </location>
</feature>
<sequence>MKSLITLLEKIKYIYRDIHQMTKVSELINYISEELIEKVASLLLIIWTISPIGILFYNYTIKDMDKSFLLFKQYPSSIYWYEILQTIGFLGCILGVIIFSKSILQAKVEKVSLQNYIKSNLLYLFLFMMLIWSIISCFNSDNINISLNGTLYRKEGVITYFTYCGIFCCGYAVRNKRLIKVIFEFFTLCAVVLSILTLVDSKELNNALGLTSDSSIFSQFNHYAYYLCMSIMSASLLFITEKKSTQKLIFRIIIFSVITAALIKNGSFGPYIAVIVGLIFSIIFSILLDRKVLKRVAIVTSVFVAITLGMNISNSHTYRDFLTLGGDIFKIAEKSPDANKAGTGRWILWVNGVRFISERPLFGYGADNLGDQYAKVNVNTDRAHNEIIQFAASLGIPAALLYIAALATYFMFFIKKRKQFLRLDICILCIVIAYLASSMFGNTMYYTSPFFFMILGISSGRQKLLLKSVSSYSRESENLFLIKS</sequence>
<feature type="transmembrane region" description="Helical" evidence="5">
    <location>
        <begin position="181"/>
        <end position="199"/>
    </location>
</feature>
<keyword evidence="3 5" id="KW-1133">Transmembrane helix</keyword>
<protein>
    <recommendedName>
        <fullName evidence="6">O-antigen ligase-related domain-containing protein</fullName>
    </recommendedName>
</protein>
<dbReference type="Pfam" id="PF04932">
    <property type="entry name" value="Wzy_C"/>
    <property type="match status" value="1"/>
</dbReference>
<feature type="transmembrane region" description="Helical" evidence="5">
    <location>
        <begin position="420"/>
        <end position="437"/>
    </location>
</feature>
<reference evidence="7 8" key="1">
    <citation type="submission" date="2017-02" db="EMBL/GenBank/DDBJ databases">
        <title>Genome sequence of Clostridium beijerinckii Br21.</title>
        <authorList>
            <person name="Fonseca B.C."/>
            <person name="Guazzaroni M.E."/>
            <person name="Riano-Pachon D.M."/>
            <person name="Reginatto V."/>
        </authorList>
    </citation>
    <scope>NUCLEOTIDE SEQUENCE [LARGE SCALE GENOMIC DNA]</scope>
    <source>
        <strain evidence="7 8">Br21</strain>
    </source>
</reference>
<proteinExistence type="predicted"/>
<feature type="transmembrane region" description="Helical" evidence="5">
    <location>
        <begin position="79"/>
        <end position="100"/>
    </location>
</feature>
<feature type="transmembrane region" description="Helical" evidence="5">
    <location>
        <begin position="248"/>
        <end position="263"/>
    </location>
</feature>
<dbReference type="Proteomes" id="UP000190959">
    <property type="component" value="Unassembled WGS sequence"/>
</dbReference>
<comment type="caution">
    <text evidence="7">The sequence shown here is derived from an EMBL/GenBank/DDBJ whole genome shotgun (WGS) entry which is preliminary data.</text>
</comment>
<evidence type="ECO:0000256" key="5">
    <source>
        <dbReference type="SAM" id="Phobius"/>
    </source>
</evidence>
<organism evidence="7 8">
    <name type="scientific">Clostridium beijerinckii</name>
    <name type="common">Clostridium MP</name>
    <dbReference type="NCBI Taxonomy" id="1520"/>
    <lineage>
        <taxon>Bacteria</taxon>
        <taxon>Bacillati</taxon>
        <taxon>Bacillota</taxon>
        <taxon>Clostridia</taxon>
        <taxon>Eubacteriales</taxon>
        <taxon>Clostridiaceae</taxon>
        <taxon>Clostridium</taxon>
    </lineage>
</organism>
<gene>
    <name evidence="7" type="ORF">CBEIBR21_03435</name>
</gene>
<dbReference type="InterPro" id="IPR051533">
    <property type="entry name" value="WaaL-like"/>
</dbReference>
<feature type="transmembrane region" description="Helical" evidence="5">
    <location>
        <begin position="121"/>
        <end position="138"/>
    </location>
</feature>
<comment type="subcellular location">
    <subcellularLocation>
        <location evidence="1">Membrane</location>
        <topology evidence="1">Multi-pass membrane protein</topology>
    </subcellularLocation>
</comment>
<feature type="transmembrane region" description="Helical" evidence="5">
    <location>
        <begin position="39"/>
        <end position="59"/>
    </location>
</feature>
<dbReference type="PANTHER" id="PTHR37422:SF13">
    <property type="entry name" value="LIPOPOLYSACCHARIDE BIOSYNTHESIS PROTEIN PA4999-RELATED"/>
    <property type="match status" value="1"/>
</dbReference>
<feature type="transmembrane region" description="Helical" evidence="5">
    <location>
        <begin position="158"/>
        <end position="174"/>
    </location>
</feature>
<feature type="domain" description="O-antigen ligase-related" evidence="6">
    <location>
        <begin position="255"/>
        <end position="403"/>
    </location>
</feature>
<evidence type="ECO:0000256" key="3">
    <source>
        <dbReference type="ARBA" id="ARBA00022989"/>
    </source>
</evidence>
<dbReference type="EMBL" id="MWMH01000001">
    <property type="protein sequence ID" value="OOP75236.1"/>
    <property type="molecule type" value="Genomic_DNA"/>
</dbReference>
<evidence type="ECO:0000259" key="6">
    <source>
        <dbReference type="Pfam" id="PF04932"/>
    </source>
</evidence>
<name>A0A1S9NCN6_CLOBE</name>
<evidence type="ECO:0000313" key="8">
    <source>
        <dbReference type="Proteomes" id="UP000190959"/>
    </source>
</evidence>
<dbReference type="RefSeq" id="WP_078114593.1">
    <property type="nucleotide sequence ID" value="NZ_MWMH01000001.1"/>
</dbReference>
<feature type="transmembrane region" description="Helical" evidence="5">
    <location>
        <begin position="223"/>
        <end position="241"/>
    </location>
</feature>
<dbReference type="GO" id="GO:0016020">
    <property type="term" value="C:membrane"/>
    <property type="evidence" value="ECO:0007669"/>
    <property type="project" value="UniProtKB-SubCell"/>
</dbReference>
<feature type="transmembrane region" description="Helical" evidence="5">
    <location>
        <begin position="269"/>
        <end position="288"/>
    </location>
</feature>
<evidence type="ECO:0000256" key="4">
    <source>
        <dbReference type="ARBA" id="ARBA00023136"/>
    </source>
</evidence>
<keyword evidence="2 5" id="KW-0812">Transmembrane</keyword>
<feature type="transmembrane region" description="Helical" evidence="5">
    <location>
        <begin position="295"/>
        <end position="313"/>
    </location>
</feature>
<evidence type="ECO:0000313" key="7">
    <source>
        <dbReference type="EMBL" id="OOP75236.1"/>
    </source>
</evidence>
<evidence type="ECO:0000256" key="2">
    <source>
        <dbReference type="ARBA" id="ARBA00022692"/>
    </source>
</evidence>
<dbReference type="AlphaFoldDB" id="A0A1S9NCN6"/>
<dbReference type="PANTHER" id="PTHR37422">
    <property type="entry name" value="TEICHURONIC ACID BIOSYNTHESIS PROTEIN TUAE"/>
    <property type="match status" value="1"/>
</dbReference>
<keyword evidence="4 5" id="KW-0472">Membrane</keyword>
<evidence type="ECO:0000256" key="1">
    <source>
        <dbReference type="ARBA" id="ARBA00004141"/>
    </source>
</evidence>